<reference evidence="2" key="1">
    <citation type="submission" date="2019-05" db="EMBL/GenBank/DDBJ databases">
        <title>Whole genome sequencing of Pseudanabaena catenata USMAC16.</title>
        <authorList>
            <person name="Khan Z."/>
            <person name="Omar W.M."/>
            <person name="Convey P."/>
            <person name="Merican F."/>
            <person name="Najimudin N."/>
        </authorList>
    </citation>
    <scope>NUCLEOTIDE SEQUENCE</scope>
    <source>
        <strain evidence="2">USMAC16</strain>
    </source>
</reference>
<evidence type="ECO:0000313" key="3">
    <source>
        <dbReference type="Proteomes" id="UP001152872"/>
    </source>
</evidence>
<dbReference type="RefSeq" id="WP_009625000.1">
    <property type="nucleotide sequence ID" value="NZ_VBTY01000001.1"/>
</dbReference>
<keyword evidence="3" id="KW-1185">Reference proteome</keyword>
<organism evidence="2 3">
    <name type="scientific">Pseudanabaena catenata USMAC16</name>
    <dbReference type="NCBI Taxonomy" id="1855837"/>
    <lineage>
        <taxon>Bacteria</taxon>
        <taxon>Bacillati</taxon>
        <taxon>Cyanobacteriota</taxon>
        <taxon>Cyanophyceae</taxon>
        <taxon>Pseudanabaenales</taxon>
        <taxon>Pseudanabaenaceae</taxon>
        <taxon>Pseudanabaena</taxon>
    </lineage>
</organism>
<comment type="caution">
    <text evidence="2">The sequence shown here is derived from an EMBL/GenBank/DDBJ whole genome shotgun (WGS) entry which is preliminary data.</text>
</comment>
<evidence type="ECO:0000313" key="2">
    <source>
        <dbReference type="EMBL" id="MDG3492973.1"/>
    </source>
</evidence>
<dbReference type="InterPro" id="IPR055247">
    <property type="entry name" value="InsJ-like_HTH"/>
</dbReference>
<proteinExistence type="predicted"/>
<dbReference type="AlphaFoldDB" id="A0A9X4RFQ5"/>
<feature type="domain" description="Insertion element IS150 protein InsJ-like helix-turn-helix" evidence="1">
    <location>
        <begin position="32"/>
        <end position="81"/>
    </location>
</feature>
<accession>A0A9X4RFQ5</accession>
<evidence type="ECO:0000259" key="1">
    <source>
        <dbReference type="Pfam" id="PF13518"/>
    </source>
</evidence>
<name>A0A9X4RFQ5_9CYAN</name>
<gene>
    <name evidence="2" type="ORF">FEV09_00205</name>
</gene>
<protein>
    <submittedName>
        <fullName evidence="2">Helix-turn-helix domain-containing protein</fullName>
    </submittedName>
</protein>
<dbReference type="InterPro" id="IPR009057">
    <property type="entry name" value="Homeodomain-like_sf"/>
</dbReference>
<dbReference type="Pfam" id="PF13518">
    <property type="entry name" value="HTH_28"/>
    <property type="match status" value="1"/>
</dbReference>
<dbReference type="Proteomes" id="UP001152872">
    <property type="component" value="Unassembled WGS sequence"/>
</dbReference>
<dbReference type="SUPFAM" id="SSF46689">
    <property type="entry name" value="Homeodomain-like"/>
    <property type="match status" value="1"/>
</dbReference>
<sequence length="82" mass="9513">MEKLKITLTTADYRQCVTLCLKGHGHVSTINRAQVLLALHDGVDISEVMRVLRVKRTRLWRLRKQYLQGGLNDALADRRRRS</sequence>
<dbReference type="EMBL" id="VBTY01000001">
    <property type="protein sequence ID" value="MDG3492973.1"/>
    <property type="molecule type" value="Genomic_DNA"/>
</dbReference>